<proteinExistence type="inferred from homology"/>
<accession>A0A285CMF3</accession>
<evidence type="ECO:0000313" key="8">
    <source>
        <dbReference type="Proteomes" id="UP000219546"/>
    </source>
</evidence>
<dbReference type="Gene3D" id="3.40.605.10">
    <property type="entry name" value="Aldehyde Dehydrogenase, Chain A, domain 1"/>
    <property type="match status" value="1"/>
</dbReference>
<evidence type="ECO:0000256" key="5">
    <source>
        <dbReference type="RuleBase" id="RU003345"/>
    </source>
</evidence>
<evidence type="ECO:0000256" key="2">
    <source>
        <dbReference type="ARBA" id="ARBA00023002"/>
    </source>
</evidence>
<dbReference type="AlphaFoldDB" id="A0A285CMF3"/>
<keyword evidence="8" id="KW-1185">Reference proteome</keyword>
<dbReference type="Proteomes" id="UP000219546">
    <property type="component" value="Unassembled WGS sequence"/>
</dbReference>
<dbReference type="Gene3D" id="3.40.309.10">
    <property type="entry name" value="Aldehyde Dehydrogenase, Chain A, domain 2"/>
    <property type="match status" value="1"/>
</dbReference>
<dbReference type="EMBL" id="OAOP01000002">
    <property type="protein sequence ID" value="SNX68724.1"/>
    <property type="molecule type" value="Genomic_DNA"/>
</dbReference>
<reference evidence="7 8" key="1">
    <citation type="submission" date="2017-08" db="EMBL/GenBank/DDBJ databases">
        <authorList>
            <person name="de Groot N.N."/>
        </authorList>
    </citation>
    <scope>NUCLEOTIDE SEQUENCE [LARGE SCALE GENOMIC DNA]</scope>
    <source>
        <strain evidence="7 8">JC228</strain>
    </source>
</reference>
<dbReference type="OrthoDB" id="9762913at2"/>
<protein>
    <submittedName>
        <fullName evidence="7">Aldehyde dehydrogenase (NAD+)</fullName>
    </submittedName>
</protein>
<evidence type="ECO:0000256" key="1">
    <source>
        <dbReference type="ARBA" id="ARBA00009986"/>
    </source>
</evidence>
<dbReference type="PANTHER" id="PTHR42986:SF1">
    <property type="entry name" value="BENZALDEHYDE DEHYDROGENASE YFMT"/>
    <property type="match status" value="1"/>
</dbReference>
<dbReference type="InterPro" id="IPR015590">
    <property type="entry name" value="Aldehyde_DH_dom"/>
</dbReference>
<sequence>MQQGYQEAEKRTSERYEVFNQSYINGVWTKGSSERTYDIVNPYDRSIITSIQLASLEQVEQAFQAAYIAQKEWAKTSAEERIMVLQKAADYLKENREAIVDLDVRETGSSVLKANIEHHLTLEFLEEAIKYADELYKVREVASSIDGKMNHIYRLPLGVISSISPFNFPMNLSMRTIAPAIALGNSVVHKPDIQVGLTGGTILARAFEYAGLPKGVFNVVLTDIPEIGDEMLTNPYAKLISFTGSTAVGRHIGAISGSNLKRVALELGGNSPFVVLSDADLEQAVSAAIFGKFIHQGQICMIINRIIVHRDLHDTFVVRFVERAKAIPYGDPRDPQTIIGPIINEKQMEKALGFIEQAKKDGATVALEGNRIGTILTPYVFTNVDPSSNLAQSELFAPITTIIKADSDEHAIEIANHTEHGLSSAIFTRDLKKGEQLALEIDAGMTHVNDQTVNDSPNIPFGGNKASGLGRFGNPWVVEEFTVTKWVSVQKKYRNYPF</sequence>
<keyword evidence="3" id="KW-0520">NAD</keyword>
<feature type="active site" evidence="4">
    <location>
        <position position="266"/>
    </location>
</feature>
<evidence type="ECO:0000256" key="3">
    <source>
        <dbReference type="ARBA" id="ARBA00023027"/>
    </source>
</evidence>
<dbReference type="PANTHER" id="PTHR42986">
    <property type="entry name" value="BENZALDEHYDE DEHYDROGENASE YFMT"/>
    <property type="match status" value="1"/>
</dbReference>
<evidence type="ECO:0000256" key="4">
    <source>
        <dbReference type="PROSITE-ProRule" id="PRU10007"/>
    </source>
</evidence>
<dbReference type="InterPro" id="IPR016163">
    <property type="entry name" value="Ald_DH_C"/>
</dbReference>
<comment type="similarity">
    <text evidence="1 5">Belongs to the aldehyde dehydrogenase family.</text>
</comment>
<dbReference type="GO" id="GO:0016620">
    <property type="term" value="F:oxidoreductase activity, acting on the aldehyde or oxo group of donors, NAD or NADP as acceptor"/>
    <property type="evidence" value="ECO:0007669"/>
    <property type="project" value="InterPro"/>
</dbReference>
<dbReference type="SUPFAM" id="SSF53720">
    <property type="entry name" value="ALDH-like"/>
    <property type="match status" value="1"/>
</dbReference>
<dbReference type="InterPro" id="IPR016161">
    <property type="entry name" value="Ald_DH/histidinol_DH"/>
</dbReference>
<dbReference type="RefSeq" id="WP_097157848.1">
    <property type="nucleotide sequence ID" value="NZ_JBEPMQ010000001.1"/>
</dbReference>
<evidence type="ECO:0000259" key="6">
    <source>
        <dbReference type="Pfam" id="PF00171"/>
    </source>
</evidence>
<name>A0A285CMF3_9BACI</name>
<dbReference type="PROSITE" id="PS00687">
    <property type="entry name" value="ALDEHYDE_DEHYDR_GLU"/>
    <property type="match status" value="1"/>
</dbReference>
<dbReference type="InterPro" id="IPR016162">
    <property type="entry name" value="Ald_DH_N"/>
</dbReference>
<dbReference type="InterPro" id="IPR029510">
    <property type="entry name" value="Ald_DH_CS_GLU"/>
</dbReference>
<gene>
    <name evidence="7" type="ORF">SAMN05877753_102695</name>
</gene>
<keyword evidence="2 5" id="KW-0560">Oxidoreductase</keyword>
<evidence type="ECO:0000313" key="7">
    <source>
        <dbReference type="EMBL" id="SNX68724.1"/>
    </source>
</evidence>
<dbReference type="Pfam" id="PF00171">
    <property type="entry name" value="Aldedh"/>
    <property type="match status" value="1"/>
</dbReference>
<organism evidence="7 8">
    <name type="scientific">Bacillus oleivorans</name>
    <dbReference type="NCBI Taxonomy" id="1448271"/>
    <lineage>
        <taxon>Bacteria</taxon>
        <taxon>Bacillati</taxon>
        <taxon>Bacillota</taxon>
        <taxon>Bacilli</taxon>
        <taxon>Bacillales</taxon>
        <taxon>Bacillaceae</taxon>
        <taxon>Bacillus</taxon>
    </lineage>
</organism>
<feature type="domain" description="Aldehyde dehydrogenase" evidence="6">
    <location>
        <begin position="28"/>
        <end position="487"/>
    </location>
</feature>
<dbReference type="FunFam" id="3.40.309.10:FF:000009">
    <property type="entry name" value="Aldehyde dehydrogenase A"/>
    <property type="match status" value="1"/>
</dbReference>